<dbReference type="EMBL" id="SRMA01000005">
    <property type="protein sequence ID" value="TRZ04526.1"/>
    <property type="molecule type" value="Genomic_DNA"/>
</dbReference>
<gene>
    <name evidence="1" type="ORF">DNTS_014377</name>
</gene>
<protein>
    <submittedName>
        <fullName evidence="1">Uncharacterized protein</fullName>
    </submittedName>
</protein>
<name>A0A553RQT2_9TELE</name>
<dbReference type="GO" id="GO:0000712">
    <property type="term" value="P:resolution of meiotic recombination intermediates"/>
    <property type="evidence" value="ECO:0007669"/>
    <property type="project" value="InterPro"/>
</dbReference>
<organism evidence="1 2">
    <name type="scientific">Danionella cerebrum</name>
    <dbReference type="NCBI Taxonomy" id="2873325"/>
    <lineage>
        <taxon>Eukaryota</taxon>
        <taxon>Metazoa</taxon>
        <taxon>Chordata</taxon>
        <taxon>Craniata</taxon>
        <taxon>Vertebrata</taxon>
        <taxon>Euteleostomi</taxon>
        <taxon>Actinopterygii</taxon>
        <taxon>Neopterygii</taxon>
        <taxon>Teleostei</taxon>
        <taxon>Ostariophysi</taxon>
        <taxon>Cypriniformes</taxon>
        <taxon>Danionidae</taxon>
        <taxon>Danioninae</taxon>
        <taxon>Danionella</taxon>
    </lineage>
</organism>
<sequence>MLDQASLGTFAFGSGVQTLVHQSSSAWKRSRGEDEFSDTEFPHFKRGKLLFERVPGRNDGQTRLRFF</sequence>
<dbReference type="GO" id="GO:0000794">
    <property type="term" value="C:condensed nuclear chromosome"/>
    <property type="evidence" value="ECO:0007669"/>
    <property type="project" value="InterPro"/>
</dbReference>
<reference evidence="1 2" key="1">
    <citation type="journal article" date="2019" name="Sci. Data">
        <title>Hybrid genome assembly and annotation of Danionella translucida.</title>
        <authorList>
            <person name="Kadobianskyi M."/>
            <person name="Schulze L."/>
            <person name="Schuelke M."/>
            <person name="Judkewitz B."/>
        </authorList>
    </citation>
    <scope>NUCLEOTIDE SEQUENCE [LARGE SCALE GENOMIC DNA]</scope>
    <source>
        <strain evidence="1 2">Bolton</strain>
    </source>
</reference>
<dbReference type="InterPro" id="IPR039991">
    <property type="entry name" value="SHOC1"/>
</dbReference>
<comment type="caution">
    <text evidence="1">The sequence shown here is derived from an EMBL/GenBank/DDBJ whole genome shotgun (WGS) entry which is preliminary data.</text>
</comment>
<accession>A0A553RQT2</accession>
<proteinExistence type="predicted"/>
<dbReference type="GO" id="GO:0016887">
    <property type="term" value="F:ATP hydrolysis activity"/>
    <property type="evidence" value="ECO:0007669"/>
    <property type="project" value="InterPro"/>
</dbReference>
<dbReference type="OrthoDB" id="9909657at2759"/>
<dbReference type="Proteomes" id="UP000316079">
    <property type="component" value="Unassembled WGS sequence"/>
</dbReference>
<keyword evidence="2" id="KW-1185">Reference proteome</keyword>
<evidence type="ECO:0000313" key="2">
    <source>
        <dbReference type="Proteomes" id="UP000316079"/>
    </source>
</evidence>
<evidence type="ECO:0000313" key="1">
    <source>
        <dbReference type="EMBL" id="TRZ04526.1"/>
    </source>
</evidence>
<dbReference type="Pfam" id="PF17825">
    <property type="entry name" value="DUF5587"/>
    <property type="match status" value="1"/>
</dbReference>
<dbReference type="AlphaFoldDB" id="A0A553RQT2"/>